<proteinExistence type="predicted"/>
<name>A0A7J7LB10_9MAGN</name>
<reference evidence="1 2" key="1">
    <citation type="journal article" date="2020" name="IScience">
        <title>Genome Sequencing of the Endangered Kingdonia uniflora (Circaeasteraceae, Ranunculales) Reveals Potential Mechanisms of Evolutionary Specialization.</title>
        <authorList>
            <person name="Sun Y."/>
            <person name="Deng T."/>
            <person name="Zhang A."/>
            <person name="Moore M.J."/>
            <person name="Landis J.B."/>
            <person name="Lin N."/>
            <person name="Zhang H."/>
            <person name="Zhang X."/>
            <person name="Huang J."/>
            <person name="Zhang X."/>
            <person name="Sun H."/>
            <person name="Wang H."/>
        </authorList>
    </citation>
    <scope>NUCLEOTIDE SEQUENCE [LARGE SCALE GENOMIC DNA]</scope>
    <source>
        <strain evidence="1">TB1705</strain>
        <tissue evidence="1">Leaf</tissue>
    </source>
</reference>
<evidence type="ECO:0000313" key="2">
    <source>
        <dbReference type="Proteomes" id="UP000541444"/>
    </source>
</evidence>
<comment type="caution">
    <text evidence="1">The sequence shown here is derived from an EMBL/GenBank/DDBJ whole genome shotgun (WGS) entry which is preliminary data.</text>
</comment>
<organism evidence="1 2">
    <name type="scientific">Kingdonia uniflora</name>
    <dbReference type="NCBI Taxonomy" id="39325"/>
    <lineage>
        <taxon>Eukaryota</taxon>
        <taxon>Viridiplantae</taxon>
        <taxon>Streptophyta</taxon>
        <taxon>Embryophyta</taxon>
        <taxon>Tracheophyta</taxon>
        <taxon>Spermatophyta</taxon>
        <taxon>Magnoliopsida</taxon>
        <taxon>Ranunculales</taxon>
        <taxon>Circaeasteraceae</taxon>
        <taxon>Kingdonia</taxon>
    </lineage>
</organism>
<sequence>MVEISVCAPSLFGKSLRDHINLGSTLSVRLNPKLFLQMIFLFKKITDHFIEYRNIPNWRCYGGYWKINQRSVRCLTKEVRLTPFSELAFPSFHVKLNNINTLLLGVGSKPKLGTQQGWGVLYRL</sequence>
<evidence type="ECO:0000313" key="1">
    <source>
        <dbReference type="EMBL" id="KAF6139739.1"/>
    </source>
</evidence>
<protein>
    <submittedName>
        <fullName evidence="1">Uncharacterized protein</fullName>
    </submittedName>
</protein>
<gene>
    <name evidence="1" type="ORF">GIB67_006687</name>
</gene>
<keyword evidence="2" id="KW-1185">Reference proteome</keyword>
<dbReference type="AlphaFoldDB" id="A0A7J7LB10"/>
<accession>A0A7J7LB10</accession>
<dbReference type="Proteomes" id="UP000541444">
    <property type="component" value="Unassembled WGS sequence"/>
</dbReference>
<dbReference type="EMBL" id="JACGCM010002456">
    <property type="protein sequence ID" value="KAF6139739.1"/>
    <property type="molecule type" value="Genomic_DNA"/>
</dbReference>